<organism evidence="1">
    <name type="scientific">marine sediment metagenome</name>
    <dbReference type="NCBI Taxonomy" id="412755"/>
    <lineage>
        <taxon>unclassified sequences</taxon>
        <taxon>metagenomes</taxon>
        <taxon>ecological metagenomes</taxon>
    </lineage>
</organism>
<dbReference type="EMBL" id="BARS01026170">
    <property type="protein sequence ID" value="GAG12406.1"/>
    <property type="molecule type" value="Genomic_DNA"/>
</dbReference>
<evidence type="ECO:0000313" key="1">
    <source>
        <dbReference type="EMBL" id="GAG12406.1"/>
    </source>
</evidence>
<sequence length="142" mass="16822">VVATPLGYDGEIEVGDLLLVHHNVFKFYNDMKGRQKSGKSFFKDNLFFIEHDQFFMYKHNDQWICHDRYCFVKPVPVEESFIMKLGKEEPLVGIMKYPNKYLSSQGVESGDKISFKPNSEYEFTVDNEKLYRMFDHQITMKL</sequence>
<accession>X0WI99</accession>
<reference evidence="1" key="1">
    <citation type="journal article" date="2014" name="Front. Microbiol.">
        <title>High frequency of phylogenetically diverse reductive dehalogenase-homologous genes in deep subseafloor sedimentary metagenomes.</title>
        <authorList>
            <person name="Kawai M."/>
            <person name="Futagami T."/>
            <person name="Toyoda A."/>
            <person name="Takaki Y."/>
            <person name="Nishi S."/>
            <person name="Hori S."/>
            <person name="Arai W."/>
            <person name="Tsubouchi T."/>
            <person name="Morono Y."/>
            <person name="Uchiyama I."/>
            <person name="Ito T."/>
            <person name="Fujiyama A."/>
            <person name="Inagaki F."/>
            <person name="Takami H."/>
        </authorList>
    </citation>
    <scope>NUCLEOTIDE SEQUENCE</scope>
    <source>
        <strain evidence="1">Expedition CK06-06</strain>
    </source>
</reference>
<comment type="caution">
    <text evidence="1">The sequence shown here is derived from an EMBL/GenBank/DDBJ whole genome shotgun (WGS) entry which is preliminary data.</text>
</comment>
<feature type="non-terminal residue" evidence="1">
    <location>
        <position position="1"/>
    </location>
</feature>
<gene>
    <name evidence="1" type="ORF">S01H1_41269</name>
</gene>
<dbReference type="AlphaFoldDB" id="X0WI99"/>
<protein>
    <submittedName>
        <fullName evidence="1">Uncharacterized protein</fullName>
    </submittedName>
</protein>
<proteinExistence type="predicted"/>
<name>X0WI99_9ZZZZ</name>